<dbReference type="GO" id="GO:0008270">
    <property type="term" value="F:zinc ion binding"/>
    <property type="evidence" value="ECO:0007669"/>
    <property type="project" value="UniProtKB-KW"/>
</dbReference>
<keyword evidence="2" id="KW-0479">Metal-binding</keyword>
<feature type="compositionally biased region" description="Basic and acidic residues" evidence="7">
    <location>
        <begin position="136"/>
        <end position="145"/>
    </location>
</feature>
<gene>
    <name evidence="9" type="ORF">HU200_063459</name>
</gene>
<keyword evidence="10" id="KW-1185">Reference proteome</keyword>
<dbReference type="Gene3D" id="3.80.10.10">
    <property type="entry name" value="Ribonuclease Inhibitor"/>
    <property type="match status" value="4"/>
</dbReference>
<dbReference type="Gene3D" id="3.40.50.300">
    <property type="entry name" value="P-loop containing nucleotide triphosphate hydrolases"/>
    <property type="match status" value="1"/>
</dbReference>
<dbReference type="Gene3D" id="1.10.10.10">
    <property type="entry name" value="Winged helix-like DNA-binding domain superfamily/Winged helix DNA-binding domain"/>
    <property type="match status" value="1"/>
</dbReference>
<dbReference type="GO" id="GO:0003677">
    <property type="term" value="F:DNA binding"/>
    <property type="evidence" value="ECO:0007669"/>
    <property type="project" value="InterPro"/>
</dbReference>
<name>A0A835A5M8_9POAL</name>
<feature type="region of interest" description="Disordered" evidence="7">
    <location>
        <begin position="31"/>
        <end position="59"/>
    </location>
</feature>
<reference evidence="9" key="1">
    <citation type="submission" date="2020-07" db="EMBL/GenBank/DDBJ databases">
        <title>Genome sequence and genetic diversity analysis of an under-domesticated orphan crop, white fonio (Digitaria exilis).</title>
        <authorList>
            <person name="Bennetzen J.L."/>
            <person name="Chen S."/>
            <person name="Ma X."/>
            <person name="Wang X."/>
            <person name="Yssel A.E.J."/>
            <person name="Chaluvadi S.R."/>
            <person name="Johnson M."/>
            <person name="Gangashetty P."/>
            <person name="Hamidou F."/>
            <person name="Sanogo M.D."/>
            <person name="Zwaenepoel A."/>
            <person name="Wallace J."/>
            <person name="Van De Peer Y."/>
            <person name="Van Deynze A."/>
        </authorList>
    </citation>
    <scope>NUCLEOTIDE SEQUENCE</scope>
    <source>
        <tissue evidence="9">Leaves</tissue>
    </source>
</reference>
<keyword evidence="3 6" id="KW-0863">Zinc-finger</keyword>
<dbReference type="SUPFAM" id="SSF52047">
    <property type="entry name" value="RNI-like"/>
    <property type="match status" value="1"/>
</dbReference>
<proteinExistence type="predicted"/>
<keyword evidence="5" id="KW-0862">Zinc</keyword>
<evidence type="ECO:0000256" key="5">
    <source>
        <dbReference type="ARBA" id="ARBA00022833"/>
    </source>
</evidence>
<dbReference type="InterPro" id="IPR036388">
    <property type="entry name" value="WH-like_DNA-bd_sf"/>
</dbReference>
<protein>
    <recommendedName>
        <fullName evidence="8">BED-type domain-containing protein</fullName>
    </recommendedName>
</protein>
<evidence type="ECO:0000259" key="8">
    <source>
        <dbReference type="PROSITE" id="PS50808"/>
    </source>
</evidence>
<evidence type="ECO:0000256" key="3">
    <source>
        <dbReference type="ARBA" id="ARBA00022771"/>
    </source>
</evidence>
<feature type="region of interest" description="Disordered" evidence="7">
    <location>
        <begin position="107"/>
        <end position="145"/>
    </location>
</feature>
<dbReference type="GO" id="GO:0006952">
    <property type="term" value="P:defense response"/>
    <property type="evidence" value="ECO:0007669"/>
    <property type="project" value="UniProtKB-KW"/>
</dbReference>
<dbReference type="SMART" id="SM00614">
    <property type="entry name" value="ZnF_BED"/>
    <property type="match status" value="1"/>
</dbReference>
<evidence type="ECO:0000313" key="9">
    <source>
        <dbReference type="EMBL" id="KAF8651215.1"/>
    </source>
</evidence>
<dbReference type="Pfam" id="PF00931">
    <property type="entry name" value="NB-ARC"/>
    <property type="match status" value="1"/>
</dbReference>
<dbReference type="Pfam" id="PF23559">
    <property type="entry name" value="WHD_DRP"/>
    <property type="match status" value="1"/>
</dbReference>
<dbReference type="GO" id="GO:0043531">
    <property type="term" value="F:ADP binding"/>
    <property type="evidence" value="ECO:0007669"/>
    <property type="project" value="InterPro"/>
</dbReference>
<dbReference type="InterPro" id="IPR036236">
    <property type="entry name" value="Znf_C2H2_sf"/>
</dbReference>
<sequence>MSLFFEHRWLYYLMIEKKTLCSGTDTIAWDNQPQGTDENGGSRENSGIPNRNDRKKRSKAWEEFTITEEDADGKPVKAECIHCGMQLKCETSKGTSVLHNHLKSDSCKRKRSAIEQTPNPSSADDGAQNGATISTHDSDRRKRMRSDEVLAHNSAANTILWDKAEICNRIQQTTHQLQKAISEVQKLYGSGSVASSHLCQNTVTDSCRRTSSLVQHNIYGRVDEMNSIVKHMTEYNHVGVTVLPIVGIGGIGKTSLAQVVYSDPIVKSQFHHRIWIWVSSNFDEMRLTVEMLDFVSQEKHEGISSLAKLQEILVSHVTSKRTLLILDDVWDGIDVCRWNKLLAPWSSENTKGNVILVTTRKLSVAKRIGTVKHINLGRLEDDDFWLFFKVCAFGDENYKERPSLTIIGQQIAKKLQGSPLAAQTAGALLREHLTTDHWSNIVRNEKWKSLKLNGGIMSSLKLSFDELPYYLQQCFLYCYIFPNNHKFLSNDLVCLWISQGFVKLCHSTERLEVIGHKYLTGLLNSGFFQQVETKDPTLGDQTLYVMPALMHDFARLVSGTECAAIDDLSCVEVLPTIHHLSILTYSTYPEDKYGNIPRNEKFEEKLRRAVSSTRNLRSLVLIGKYDHFLLQYLQGIFQKAQNLRVLQISEACAGFGYSAFSLVNSTHVRYLKLGTKVWPGDLSKFYHLQVLDMVLDRNSTVPIGINNLISLRHLIASKTVYSSISNIGEMTSLQELHDFNCTSFKIAQLPCMSELVQLGVSQLENVITREEAYGAKLREKSHLEKLHLSWEYTLPQGEYGIDMNSELSSDAVETGTSKEVLEDLEPHPNLKHLHIYGYPSGTSPDWLVRTVSVTCLQTLHLEDCRELQVLPSLEKLPLLTKLKLRNMCKVREVTIPSLEELVLINLPKLERCSCSLVRDLNSSLRVPTIEGCLVLEVFPLFESCEKLIIEQKSWLSNLSVLTIHDCPQLIVSNPLPPSSSTRELSIARVSTLRTMEASSSAKLIIGIVRMPFGTFHDEDSNALTKLDDKILSFHNLGGLTHLQIRGCRNLSCISLKGFKQLISLKSLEIEFCRNLFSSDVLPEHVGEDMADAGSIALPSLERLNFESCGITGKWLSVMLQHAPALEELSVDHCEQLSGLLIEGTGRSLPNHTCTPHDSSAGNPDGTTSAALEGLLRVPSNLVSSLKKIIIKSCYVLTFQGNKEGFSGFTSLEELMVCQCPELIPSLVQKYQNNDQGNGRWLLPHSLCILEIDDSPEMLQPCFLKDGNCLEKLVIEDSPSLECLQLCFCTALEELIIDDCKLLAALEGNLTCLRKLVLSGNSGLESLGLYSCTALEELTVENCEALTALEGNFTSLRKLDMSRNPRLKSLPLRFCTALEHLRIYYCESLDTLEGNFTCIKNFHLHDNSGLESLELYSCTSLEELTVENCEALTALKGNFTSLQKLDLWENPRLKSLWLGFCTALEHLKIYDCEVLDTLEDLRSLRGLRYVDVLRCTRLPQERLLSQGYDLCAGLERLRTDDFSFLTTSFCKCLTSLQRLEIHECTTGEVRRLTDEQERALQLLMSLQELQFENYFHLEDLPVGLYSLPSLKKLEIDNCQRISSLSEKNLPPSLEELQIRYCSKELIDVCRMLATKRSKPKIQINGDYVN</sequence>
<dbReference type="PANTHER" id="PTHR36766:SF73">
    <property type="entry name" value="NB-ARC DOMAIN-CONTAINING PROTEIN"/>
    <property type="match status" value="1"/>
</dbReference>
<keyword evidence="1" id="KW-0433">Leucine-rich repeat</keyword>
<dbReference type="Pfam" id="PF25019">
    <property type="entry name" value="LRR_R13L1-DRL21"/>
    <property type="match status" value="1"/>
</dbReference>
<accession>A0A835A5M8</accession>
<dbReference type="OrthoDB" id="689569at2759"/>
<dbReference type="InterPro" id="IPR058922">
    <property type="entry name" value="WHD_DRP"/>
</dbReference>
<evidence type="ECO:0000313" key="10">
    <source>
        <dbReference type="Proteomes" id="UP000636709"/>
    </source>
</evidence>
<evidence type="ECO:0000256" key="2">
    <source>
        <dbReference type="ARBA" id="ARBA00022723"/>
    </source>
</evidence>
<dbReference type="InterPro" id="IPR032675">
    <property type="entry name" value="LRR_dom_sf"/>
</dbReference>
<organism evidence="9 10">
    <name type="scientific">Digitaria exilis</name>
    <dbReference type="NCBI Taxonomy" id="1010633"/>
    <lineage>
        <taxon>Eukaryota</taxon>
        <taxon>Viridiplantae</taxon>
        <taxon>Streptophyta</taxon>
        <taxon>Embryophyta</taxon>
        <taxon>Tracheophyta</taxon>
        <taxon>Spermatophyta</taxon>
        <taxon>Magnoliopsida</taxon>
        <taxon>Liliopsida</taxon>
        <taxon>Poales</taxon>
        <taxon>Poaceae</taxon>
        <taxon>PACMAD clade</taxon>
        <taxon>Panicoideae</taxon>
        <taxon>Panicodae</taxon>
        <taxon>Paniceae</taxon>
        <taxon>Anthephorinae</taxon>
        <taxon>Digitaria</taxon>
    </lineage>
</organism>
<dbReference type="SUPFAM" id="SSF57667">
    <property type="entry name" value="beta-beta-alpha zinc fingers"/>
    <property type="match status" value="1"/>
</dbReference>
<evidence type="ECO:0000256" key="6">
    <source>
        <dbReference type="PROSITE-ProRule" id="PRU00027"/>
    </source>
</evidence>
<dbReference type="SUPFAM" id="SSF52058">
    <property type="entry name" value="L domain-like"/>
    <property type="match status" value="2"/>
</dbReference>
<evidence type="ECO:0000256" key="7">
    <source>
        <dbReference type="SAM" id="MobiDB-lite"/>
    </source>
</evidence>
<dbReference type="EMBL" id="JACEFO010002685">
    <property type="protein sequence ID" value="KAF8651215.1"/>
    <property type="molecule type" value="Genomic_DNA"/>
</dbReference>
<feature type="domain" description="BED-type" evidence="8">
    <location>
        <begin position="55"/>
        <end position="114"/>
    </location>
</feature>
<feature type="compositionally biased region" description="Polar residues" evidence="7">
    <location>
        <begin position="31"/>
        <end position="49"/>
    </location>
</feature>
<dbReference type="PROSITE" id="PS50808">
    <property type="entry name" value="ZF_BED"/>
    <property type="match status" value="1"/>
</dbReference>
<dbReference type="PRINTS" id="PR00364">
    <property type="entry name" value="DISEASERSIST"/>
</dbReference>
<evidence type="ECO:0000256" key="4">
    <source>
        <dbReference type="ARBA" id="ARBA00022821"/>
    </source>
</evidence>
<dbReference type="SUPFAM" id="SSF52540">
    <property type="entry name" value="P-loop containing nucleoside triphosphate hydrolases"/>
    <property type="match status" value="1"/>
</dbReference>
<dbReference type="PANTHER" id="PTHR36766">
    <property type="entry name" value="PLANT BROAD-SPECTRUM MILDEW RESISTANCE PROTEIN RPW8"/>
    <property type="match status" value="1"/>
</dbReference>
<comment type="caution">
    <text evidence="9">The sequence shown here is derived from an EMBL/GenBank/DDBJ whole genome shotgun (WGS) entry which is preliminary data.</text>
</comment>
<keyword evidence="4" id="KW-0611">Plant defense</keyword>
<dbReference type="InterPro" id="IPR003656">
    <property type="entry name" value="Znf_BED"/>
</dbReference>
<evidence type="ECO:0000256" key="1">
    <source>
        <dbReference type="ARBA" id="ARBA00022614"/>
    </source>
</evidence>
<dbReference type="InterPro" id="IPR056789">
    <property type="entry name" value="LRR_R13L1-DRL21"/>
</dbReference>
<dbReference type="InterPro" id="IPR002182">
    <property type="entry name" value="NB-ARC"/>
</dbReference>
<dbReference type="InterPro" id="IPR027417">
    <property type="entry name" value="P-loop_NTPase"/>
</dbReference>
<dbReference type="Proteomes" id="UP000636709">
    <property type="component" value="Unassembled WGS sequence"/>
</dbReference>